<keyword evidence="1" id="KW-1133">Transmembrane helix</keyword>
<keyword evidence="4" id="KW-1185">Reference proteome</keyword>
<dbReference type="EMBL" id="ML213789">
    <property type="protein sequence ID" value="TFK31293.1"/>
    <property type="molecule type" value="Genomic_DNA"/>
</dbReference>
<dbReference type="Proteomes" id="UP000308652">
    <property type="component" value="Unassembled WGS sequence"/>
</dbReference>
<dbReference type="OrthoDB" id="2637653at2759"/>
<protein>
    <recommendedName>
        <fullName evidence="2">DUF6533 domain-containing protein</fullName>
    </recommendedName>
</protein>
<dbReference type="InterPro" id="IPR045340">
    <property type="entry name" value="DUF6533"/>
</dbReference>
<feature type="domain" description="DUF6533" evidence="2">
    <location>
        <begin position="20"/>
        <end position="62"/>
    </location>
</feature>
<proteinExistence type="predicted"/>
<feature type="transmembrane region" description="Helical" evidence="1">
    <location>
        <begin position="208"/>
        <end position="227"/>
    </location>
</feature>
<feature type="transmembrane region" description="Helical" evidence="1">
    <location>
        <begin position="121"/>
        <end position="144"/>
    </location>
</feature>
<keyword evidence="1" id="KW-0812">Transmembrane</keyword>
<reference evidence="3 4" key="1">
    <citation type="journal article" date="2019" name="Nat. Ecol. Evol.">
        <title>Megaphylogeny resolves global patterns of mushroom evolution.</title>
        <authorList>
            <person name="Varga T."/>
            <person name="Krizsan K."/>
            <person name="Foldi C."/>
            <person name="Dima B."/>
            <person name="Sanchez-Garcia M."/>
            <person name="Sanchez-Ramirez S."/>
            <person name="Szollosi G.J."/>
            <person name="Szarkandi J.G."/>
            <person name="Papp V."/>
            <person name="Albert L."/>
            <person name="Andreopoulos W."/>
            <person name="Angelini C."/>
            <person name="Antonin V."/>
            <person name="Barry K.W."/>
            <person name="Bougher N.L."/>
            <person name="Buchanan P."/>
            <person name="Buyck B."/>
            <person name="Bense V."/>
            <person name="Catcheside P."/>
            <person name="Chovatia M."/>
            <person name="Cooper J."/>
            <person name="Damon W."/>
            <person name="Desjardin D."/>
            <person name="Finy P."/>
            <person name="Geml J."/>
            <person name="Haridas S."/>
            <person name="Hughes K."/>
            <person name="Justo A."/>
            <person name="Karasinski D."/>
            <person name="Kautmanova I."/>
            <person name="Kiss B."/>
            <person name="Kocsube S."/>
            <person name="Kotiranta H."/>
            <person name="LaButti K.M."/>
            <person name="Lechner B.E."/>
            <person name="Liimatainen K."/>
            <person name="Lipzen A."/>
            <person name="Lukacs Z."/>
            <person name="Mihaltcheva S."/>
            <person name="Morgado L.N."/>
            <person name="Niskanen T."/>
            <person name="Noordeloos M.E."/>
            <person name="Ohm R.A."/>
            <person name="Ortiz-Santana B."/>
            <person name="Ovrebo C."/>
            <person name="Racz N."/>
            <person name="Riley R."/>
            <person name="Savchenko A."/>
            <person name="Shiryaev A."/>
            <person name="Soop K."/>
            <person name="Spirin V."/>
            <person name="Szebenyi C."/>
            <person name="Tomsovsky M."/>
            <person name="Tulloss R.E."/>
            <person name="Uehling J."/>
            <person name="Grigoriev I.V."/>
            <person name="Vagvolgyi C."/>
            <person name="Papp T."/>
            <person name="Martin F.M."/>
            <person name="Miettinen O."/>
            <person name="Hibbett D.S."/>
            <person name="Nagy L.G."/>
        </authorList>
    </citation>
    <scope>NUCLEOTIDE SEQUENCE [LARGE SCALE GENOMIC DNA]</scope>
    <source>
        <strain evidence="3 4">CBS 166.37</strain>
    </source>
</reference>
<gene>
    <name evidence="3" type="ORF">BDQ12DRAFT_217459</name>
</gene>
<evidence type="ECO:0000313" key="4">
    <source>
        <dbReference type="Proteomes" id="UP000308652"/>
    </source>
</evidence>
<evidence type="ECO:0000256" key="1">
    <source>
        <dbReference type="SAM" id="Phobius"/>
    </source>
</evidence>
<feature type="transmembrane region" description="Helical" evidence="1">
    <location>
        <begin position="164"/>
        <end position="187"/>
    </location>
</feature>
<evidence type="ECO:0000313" key="3">
    <source>
        <dbReference type="EMBL" id="TFK31293.1"/>
    </source>
</evidence>
<feature type="transmembrane region" description="Helical" evidence="1">
    <location>
        <begin position="233"/>
        <end position="255"/>
    </location>
</feature>
<dbReference type="Pfam" id="PF20151">
    <property type="entry name" value="DUF6533"/>
    <property type="match status" value="1"/>
</dbReference>
<dbReference type="STRING" id="68775.A0A5C3LGK8"/>
<feature type="transmembrane region" description="Helical" evidence="1">
    <location>
        <begin position="89"/>
        <end position="109"/>
    </location>
</feature>
<name>A0A5C3LGK8_9AGAR</name>
<keyword evidence="1" id="KW-0472">Membrane</keyword>
<sequence>MGASQSDAVVWAAYACKGVSIGALAIQVYELFTCLPDEIKYLWKCKFSATTYLYTWSRYVPLCAQIINVILSEMVYAASPSNKICIGNYIFKAVAGQLSLTCVEMIILLRVYALYNRSRRITYFLGGVFLTGLTLQIIGSVMLVTSAYTGPILCSSSQASTMGLSLFAAGACVNETIMLFMTFLKVFGTYRDGWGRTPLVSVMIRDGLLVFVLLSVIISTMISFELVQHLSDSLWNTAFSCYIASLSITGCRLILKMRRLSVRNMDEDTDMTEIQFTSVFRIENSL</sequence>
<accession>A0A5C3LGK8</accession>
<organism evidence="3 4">
    <name type="scientific">Crucibulum laeve</name>
    <dbReference type="NCBI Taxonomy" id="68775"/>
    <lineage>
        <taxon>Eukaryota</taxon>
        <taxon>Fungi</taxon>
        <taxon>Dikarya</taxon>
        <taxon>Basidiomycota</taxon>
        <taxon>Agaricomycotina</taxon>
        <taxon>Agaricomycetes</taxon>
        <taxon>Agaricomycetidae</taxon>
        <taxon>Agaricales</taxon>
        <taxon>Agaricineae</taxon>
        <taxon>Nidulariaceae</taxon>
        <taxon>Crucibulum</taxon>
    </lineage>
</organism>
<dbReference type="AlphaFoldDB" id="A0A5C3LGK8"/>
<evidence type="ECO:0000259" key="2">
    <source>
        <dbReference type="Pfam" id="PF20151"/>
    </source>
</evidence>